<dbReference type="EMBL" id="GEDG01034229">
    <property type="protein sequence ID" value="JAP09837.1"/>
    <property type="molecule type" value="Transcribed_RNA"/>
</dbReference>
<organism evidence="1">
    <name type="scientific">Solanum chacoense</name>
    <name type="common">Chaco potato</name>
    <dbReference type="NCBI Taxonomy" id="4108"/>
    <lineage>
        <taxon>Eukaryota</taxon>
        <taxon>Viridiplantae</taxon>
        <taxon>Streptophyta</taxon>
        <taxon>Embryophyta</taxon>
        <taxon>Tracheophyta</taxon>
        <taxon>Spermatophyta</taxon>
        <taxon>Magnoliopsida</taxon>
        <taxon>eudicotyledons</taxon>
        <taxon>Gunneridae</taxon>
        <taxon>Pentapetalae</taxon>
        <taxon>asterids</taxon>
        <taxon>lamiids</taxon>
        <taxon>Solanales</taxon>
        <taxon>Solanaceae</taxon>
        <taxon>Solanoideae</taxon>
        <taxon>Solaneae</taxon>
        <taxon>Solanum</taxon>
    </lineage>
</organism>
<evidence type="ECO:0000313" key="1">
    <source>
        <dbReference type="EMBL" id="JAP09837.1"/>
    </source>
</evidence>
<dbReference type="AlphaFoldDB" id="A0A0V0GPU8"/>
<proteinExistence type="predicted"/>
<reference evidence="1" key="1">
    <citation type="submission" date="2015-12" db="EMBL/GenBank/DDBJ databases">
        <title>Gene expression during late stages of embryo sac development: a critical building block for successful pollen-pistil interactions.</title>
        <authorList>
            <person name="Liu Y."/>
            <person name="Joly V."/>
            <person name="Sabar M."/>
            <person name="Matton D.P."/>
        </authorList>
    </citation>
    <scope>NUCLEOTIDE SEQUENCE</scope>
</reference>
<protein>
    <submittedName>
        <fullName evidence="1">Putative ovule protein</fullName>
    </submittedName>
</protein>
<accession>A0A0V0GPU8</accession>
<sequence>MVLPHLVELQMDSPNHMRDLLESSAACIPFLNLLASSYRPLSTQLEPVVQSCFQKSMTHGPKTDQ</sequence>
<name>A0A0V0GPU8_SOLCH</name>